<proteinExistence type="predicted"/>
<gene>
    <name evidence="2" type="ORF">BJ322DRAFT_1090547</name>
</gene>
<dbReference type="FunFam" id="3.30.1050.10:FF:000001">
    <property type="entry name" value="Putative Non-specific lipid-transfer protein"/>
    <property type="match status" value="1"/>
</dbReference>
<dbReference type="SUPFAM" id="SSF55718">
    <property type="entry name" value="SCP-like"/>
    <property type="match status" value="1"/>
</dbReference>
<reference evidence="2" key="2">
    <citation type="submission" date="2020-11" db="EMBL/GenBank/DDBJ databases">
        <authorList>
            <consortium name="DOE Joint Genome Institute"/>
            <person name="Kuo A."/>
            <person name="Miyauchi S."/>
            <person name="Kiss E."/>
            <person name="Drula E."/>
            <person name="Kohler A."/>
            <person name="Sanchez-Garcia M."/>
            <person name="Andreopoulos B."/>
            <person name="Barry K.W."/>
            <person name="Bonito G."/>
            <person name="Buee M."/>
            <person name="Carver A."/>
            <person name="Chen C."/>
            <person name="Cichocki N."/>
            <person name="Clum A."/>
            <person name="Culley D."/>
            <person name="Crous P.W."/>
            <person name="Fauchery L."/>
            <person name="Girlanda M."/>
            <person name="Hayes R."/>
            <person name="Keri Z."/>
            <person name="Labutti K."/>
            <person name="Lipzen A."/>
            <person name="Lombard V."/>
            <person name="Magnuson J."/>
            <person name="Maillard F."/>
            <person name="Morin E."/>
            <person name="Murat C."/>
            <person name="Nolan M."/>
            <person name="Ohm R."/>
            <person name="Pangilinan J."/>
            <person name="Pereira M."/>
            <person name="Perotto S."/>
            <person name="Peter M."/>
            <person name="Riley R."/>
            <person name="Sitrit Y."/>
            <person name="Stielow B."/>
            <person name="Szollosi G."/>
            <person name="Zifcakova L."/>
            <person name="Stursova M."/>
            <person name="Spatafora J.W."/>
            <person name="Tedersoo L."/>
            <person name="Vaario L.-M."/>
            <person name="Yamada A."/>
            <person name="Yan M."/>
            <person name="Wang P."/>
            <person name="Xu J."/>
            <person name="Bruns T."/>
            <person name="Baldrian P."/>
            <person name="Vilgalys R."/>
            <person name="Henrissat B."/>
            <person name="Grigoriev I.V."/>
            <person name="Hibbett D."/>
            <person name="Nagy L.G."/>
            <person name="Martin F.M."/>
        </authorList>
    </citation>
    <scope>NUCLEOTIDE SEQUENCE</scope>
    <source>
        <strain evidence="2">UH-Tt-Lm1</strain>
    </source>
</reference>
<dbReference type="Proteomes" id="UP000736335">
    <property type="component" value="Unassembled WGS sequence"/>
</dbReference>
<accession>A0A9P6H3Y8</accession>
<dbReference type="Pfam" id="PF02036">
    <property type="entry name" value="SCP2"/>
    <property type="match status" value="1"/>
</dbReference>
<evidence type="ECO:0000313" key="2">
    <source>
        <dbReference type="EMBL" id="KAF9778950.1"/>
    </source>
</evidence>
<dbReference type="OrthoDB" id="10265837at2759"/>
<dbReference type="GO" id="GO:0005829">
    <property type="term" value="C:cytosol"/>
    <property type="evidence" value="ECO:0007669"/>
    <property type="project" value="TreeGrafter"/>
</dbReference>
<reference evidence="2" key="1">
    <citation type="journal article" date="2020" name="Nat. Commun.">
        <title>Large-scale genome sequencing of mycorrhizal fungi provides insights into the early evolution of symbiotic traits.</title>
        <authorList>
            <person name="Miyauchi S."/>
            <person name="Kiss E."/>
            <person name="Kuo A."/>
            <person name="Drula E."/>
            <person name="Kohler A."/>
            <person name="Sanchez-Garcia M."/>
            <person name="Morin E."/>
            <person name="Andreopoulos B."/>
            <person name="Barry K.W."/>
            <person name="Bonito G."/>
            <person name="Buee M."/>
            <person name="Carver A."/>
            <person name="Chen C."/>
            <person name="Cichocki N."/>
            <person name="Clum A."/>
            <person name="Culley D."/>
            <person name="Crous P.W."/>
            <person name="Fauchery L."/>
            <person name="Girlanda M."/>
            <person name="Hayes R.D."/>
            <person name="Keri Z."/>
            <person name="LaButti K."/>
            <person name="Lipzen A."/>
            <person name="Lombard V."/>
            <person name="Magnuson J."/>
            <person name="Maillard F."/>
            <person name="Murat C."/>
            <person name="Nolan M."/>
            <person name="Ohm R.A."/>
            <person name="Pangilinan J."/>
            <person name="Pereira M.F."/>
            <person name="Perotto S."/>
            <person name="Peter M."/>
            <person name="Pfister S."/>
            <person name="Riley R."/>
            <person name="Sitrit Y."/>
            <person name="Stielow J.B."/>
            <person name="Szollosi G."/>
            <person name="Zifcakova L."/>
            <person name="Stursova M."/>
            <person name="Spatafora J.W."/>
            <person name="Tedersoo L."/>
            <person name="Vaario L.M."/>
            <person name="Yamada A."/>
            <person name="Yan M."/>
            <person name="Wang P."/>
            <person name="Xu J."/>
            <person name="Bruns T."/>
            <person name="Baldrian P."/>
            <person name="Vilgalys R."/>
            <person name="Dunand C."/>
            <person name="Henrissat B."/>
            <person name="Grigoriev I.V."/>
            <person name="Hibbett D."/>
            <person name="Nagy L.G."/>
            <person name="Martin F.M."/>
        </authorList>
    </citation>
    <scope>NUCLEOTIDE SEQUENCE</scope>
    <source>
        <strain evidence="2">UH-Tt-Lm1</strain>
    </source>
</reference>
<name>A0A9P6H3Y8_9AGAM</name>
<dbReference type="EMBL" id="WIUZ02000021">
    <property type="protein sequence ID" value="KAF9778950.1"/>
    <property type="molecule type" value="Genomic_DNA"/>
</dbReference>
<sequence length="129" mass="13852">MSDLKQAGFQTGDILAQLNSAIQSFSDGEKKDLQKKTNTIFELQIKNKEGVEATWTIDVKNEPKIHKGAGTAKPGVTLIMADETFQALAGGKLDGQRAFMSGKLKTKGNMMLATKLDGVLKAAKAKAKL</sequence>
<dbReference type="AlphaFoldDB" id="A0A9P6H3Y8"/>
<dbReference type="InterPro" id="IPR036527">
    <property type="entry name" value="SCP2_sterol-bd_dom_sf"/>
</dbReference>
<evidence type="ECO:0000313" key="3">
    <source>
        <dbReference type="Proteomes" id="UP000736335"/>
    </source>
</evidence>
<dbReference type="PANTHER" id="PTHR10094">
    <property type="entry name" value="STEROL CARRIER PROTEIN 2 SCP-2 FAMILY PROTEIN"/>
    <property type="match status" value="1"/>
</dbReference>
<evidence type="ECO:0000259" key="1">
    <source>
        <dbReference type="Pfam" id="PF02036"/>
    </source>
</evidence>
<comment type="caution">
    <text evidence="2">The sequence shown here is derived from an EMBL/GenBank/DDBJ whole genome shotgun (WGS) entry which is preliminary data.</text>
</comment>
<dbReference type="Gene3D" id="3.30.1050.10">
    <property type="entry name" value="SCP2 sterol-binding domain"/>
    <property type="match status" value="1"/>
</dbReference>
<keyword evidence="3" id="KW-1185">Reference proteome</keyword>
<dbReference type="InterPro" id="IPR003033">
    <property type="entry name" value="SCP2_sterol-bd_dom"/>
</dbReference>
<organism evidence="2 3">
    <name type="scientific">Thelephora terrestris</name>
    <dbReference type="NCBI Taxonomy" id="56493"/>
    <lineage>
        <taxon>Eukaryota</taxon>
        <taxon>Fungi</taxon>
        <taxon>Dikarya</taxon>
        <taxon>Basidiomycota</taxon>
        <taxon>Agaricomycotina</taxon>
        <taxon>Agaricomycetes</taxon>
        <taxon>Thelephorales</taxon>
        <taxon>Thelephoraceae</taxon>
        <taxon>Thelephora</taxon>
    </lineage>
</organism>
<feature type="domain" description="SCP2" evidence="1">
    <location>
        <begin position="18"/>
        <end position="121"/>
    </location>
</feature>
<protein>
    <submittedName>
        <fullName evidence="2">Sterol-binding-like protein</fullName>
    </submittedName>
</protein>
<dbReference type="PANTHER" id="PTHR10094:SF28">
    <property type="entry name" value="SCP2 DOMAIN-CONTAINING PROTEIN"/>
    <property type="match status" value="1"/>
</dbReference>